<dbReference type="Pfam" id="PF14321">
    <property type="entry name" value="DUF4382"/>
    <property type="match status" value="1"/>
</dbReference>
<evidence type="ECO:0000313" key="2">
    <source>
        <dbReference type="EMBL" id="GAA4900327.1"/>
    </source>
</evidence>
<keyword evidence="3" id="KW-1185">Reference proteome</keyword>
<sequence>MRTCYPLMATILLAGLGGCGSDGNDAEQTGRLNFGVSDAPVQEASEVVLVFNHVVLIPESGGDPIVIDFAAENGAPERVDLLKNPGTTVHPLVTDLELPVGDYRMCLYALDGEVGNADLSYVTTPDGTVPLQVNAKGSCFGTKPDTSAAGRLKLAEGDRLLTINTGINNFVAEFDLHKGLVDPVGQAGMFIKPNSVTLLNTAAAGSISGALPEAQASACINDLSATDPIVHAAYLYVGSLDRTGMGDVIGSASYPSGSPLVEPAAVATVGEDDQYQFGFVGEGSYSIGYSCLAGLDQPESHETDFAIYQHYVDVTVVAEQETVQDLLVIAP</sequence>
<dbReference type="PROSITE" id="PS51257">
    <property type="entry name" value="PROKAR_LIPOPROTEIN"/>
    <property type="match status" value="1"/>
</dbReference>
<reference evidence="3" key="1">
    <citation type="journal article" date="2019" name="Int. J. Syst. Evol. Microbiol.">
        <title>The Global Catalogue of Microorganisms (GCM) 10K type strain sequencing project: providing services to taxonomists for standard genome sequencing and annotation.</title>
        <authorList>
            <consortium name="The Broad Institute Genomics Platform"/>
            <consortium name="The Broad Institute Genome Sequencing Center for Infectious Disease"/>
            <person name="Wu L."/>
            <person name="Ma J."/>
        </authorList>
    </citation>
    <scope>NUCLEOTIDE SEQUENCE [LARGE SCALE GENOMIC DNA]</scope>
    <source>
        <strain evidence="3">JCM 18401</strain>
    </source>
</reference>
<comment type="caution">
    <text evidence="2">The sequence shown here is derived from an EMBL/GenBank/DDBJ whole genome shotgun (WGS) entry which is preliminary data.</text>
</comment>
<evidence type="ECO:0000259" key="1">
    <source>
        <dbReference type="Pfam" id="PF14321"/>
    </source>
</evidence>
<organism evidence="2 3">
    <name type="scientific">Ferrimonas pelagia</name>
    <dbReference type="NCBI Taxonomy" id="1177826"/>
    <lineage>
        <taxon>Bacteria</taxon>
        <taxon>Pseudomonadati</taxon>
        <taxon>Pseudomonadota</taxon>
        <taxon>Gammaproteobacteria</taxon>
        <taxon>Alteromonadales</taxon>
        <taxon>Ferrimonadaceae</taxon>
        <taxon>Ferrimonas</taxon>
    </lineage>
</organism>
<accession>A0ABP9FFU8</accession>
<evidence type="ECO:0000313" key="3">
    <source>
        <dbReference type="Proteomes" id="UP001499988"/>
    </source>
</evidence>
<dbReference type="EMBL" id="BAABJZ010000103">
    <property type="protein sequence ID" value="GAA4900327.1"/>
    <property type="molecule type" value="Genomic_DNA"/>
</dbReference>
<feature type="domain" description="DUF4382" evidence="1">
    <location>
        <begin position="29"/>
        <end position="193"/>
    </location>
</feature>
<proteinExistence type="predicted"/>
<name>A0ABP9FFU8_9GAMM</name>
<dbReference type="RefSeq" id="WP_345337050.1">
    <property type="nucleotide sequence ID" value="NZ_BAABJZ010000103.1"/>
</dbReference>
<dbReference type="Proteomes" id="UP001499988">
    <property type="component" value="Unassembled WGS sequence"/>
</dbReference>
<protein>
    <submittedName>
        <fullName evidence="2">DUF4382 domain-containing protein</fullName>
    </submittedName>
</protein>
<dbReference type="InterPro" id="IPR025491">
    <property type="entry name" value="DUF4382"/>
</dbReference>
<gene>
    <name evidence="2" type="ORF">GCM10023333_37750</name>
</gene>